<dbReference type="PANTHER" id="PTHR42924">
    <property type="entry name" value="EXONUCLEASE"/>
    <property type="match status" value="1"/>
</dbReference>
<dbReference type="EMBL" id="JAFBEE010000001">
    <property type="protein sequence ID" value="MBM7613738.1"/>
    <property type="molecule type" value="Genomic_DNA"/>
</dbReference>
<dbReference type="PANTHER" id="PTHR42924:SF3">
    <property type="entry name" value="POLYMERASE_HISTIDINOL PHOSPHATASE N-TERMINAL DOMAIN-CONTAINING PROTEIN"/>
    <property type="match status" value="1"/>
</dbReference>
<dbReference type="Gene3D" id="1.10.150.650">
    <property type="match status" value="1"/>
</dbReference>
<dbReference type="InterPro" id="IPR003141">
    <property type="entry name" value="Pol/His_phosphatase_N"/>
</dbReference>
<evidence type="ECO:0000259" key="1">
    <source>
        <dbReference type="SMART" id="SM00481"/>
    </source>
</evidence>
<dbReference type="RefSeq" id="WP_204400013.1">
    <property type="nucleotide sequence ID" value="NZ_JAFBEE010000001.1"/>
</dbReference>
<dbReference type="InterPro" id="IPR052018">
    <property type="entry name" value="PHP_domain"/>
</dbReference>
<dbReference type="SMART" id="SM00481">
    <property type="entry name" value="POLIIIAc"/>
    <property type="match status" value="1"/>
</dbReference>
<keyword evidence="3" id="KW-1185">Reference proteome</keyword>
<reference evidence="2 3" key="1">
    <citation type="submission" date="2021-01" db="EMBL/GenBank/DDBJ databases">
        <title>Genomic Encyclopedia of Type Strains, Phase IV (KMG-IV): sequencing the most valuable type-strain genomes for metagenomic binning, comparative biology and taxonomic classification.</title>
        <authorList>
            <person name="Goeker M."/>
        </authorList>
    </citation>
    <scope>NUCLEOTIDE SEQUENCE [LARGE SCALE GENOMIC DNA]</scope>
    <source>
        <strain evidence="2 3">DSM 25890</strain>
    </source>
</reference>
<name>A0ABS2NLC4_9FIRM</name>
<dbReference type="Pfam" id="PF02811">
    <property type="entry name" value="PHP"/>
    <property type="match status" value="1"/>
</dbReference>
<sequence length="275" mass="31006">MRYIDMHTHTTASDGVLSPKEIIDYAIEKELQGIAITDHDTVAGIAEAIAYGDSKEDFLVIPGIELSTDHEGEEIHILGYMIDYKDKDFLNLLNLLKNERRERAIKIIKKLNALGFTMTFEEVKKLTEDGNIGRPHIAKVMIEKGYVSNVKLAFEKYLNKDGPAFVPRYKITPAEAIKEIKRVGGYAVVAHPGLIRYNHTLQQIIEAGIDGIEVFHPDNSDTKYDYYMGLAEKNGLFITGGSDFHHPPARETHHGDLGCVRVPTDYIEVMLHEQK</sequence>
<organism evidence="2 3">
    <name type="scientific">Alkaliphilus hydrothermalis</name>
    <dbReference type="NCBI Taxonomy" id="1482730"/>
    <lineage>
        <taxon>Bacteria</taxon>
        <taxon>Bacillati</taxon>
        <taxon>Bacillota</taxon>
        <taxon>Clostridia</taxon>
        <taxon>Peptostreptococcales</taxon>
        <taxon>Natronincolaceae</taxon>
        <taxon>Alkaliphilus</taxon>
    </lineage>
</organism>
<dbReference type="InterPro" id="IPR004013">
    <property type="entry name" value="PHP_dom"/>
</dbReference>
<proteinExistence type="predicted"/>
<comment type="caution">
    <text evidence="2">The sequence shown here is derived from an EMBL/GenBank/DDBJ whole genome shotgun (WGS) entry which is preliminary data.</text>
</comment>
<evidence type="ECO:0000313" key="2">
    <source>
        <dbReference type="EMBL" id="MBM7613738.1"/>
    </source>
</evidence>
<dbReference type="InterPro" id="IPR016195">
    <property type="entry name" value="Pol/histidinol_Pase-like"/>
</dbReference>
<accession>A0ABS2NLC4</accession>
<feature type="domain" description="Polymerase/histidinol phosphatase N-terminal" evidence="1">
    <location>
        <begin position="4"/>
        <end position="70"/>
    </location>
</feature>
<dbReference type="Gene3D" id="3.20.20.140">
    <property type="entry name" value="Metal-dependent hydrolases"/>
    <property type="match status" value="1"/>
</dbReference>
<gene>
    <name evidence="2" type="ORF">JOC73_000246</name>
</gene>
<dbReference type="CDD" id="cd07438">
    <property type="entry name" value="PHP_HisPPase_AMP"/>
    <property type="match status" value="1"/>
</dbReference>
<dbReference type="Proteomes" id="UP001314796">
    <property type="component" value="Unassembled WGS sequence"/>
</dbReference>
<dbReference type="SUPFAM" id="SSF89550">
    <property type="entry name" value="PHP domain-like"/>
    <property type="match status" value="1"/>
</dbReference>
<protein>
    <submittedName>
        <fullName evidence="2">Metal-dependent phosphoesterase TrpH</fullName>
    </submittedName>
</protein>
<evidence type="ECO:0000313" key="3">
    <source>
        <dbReference type="Proteomes" id="UP001314796"/>
    </source>
</evidence>